<keyword evidence="2 3" id="KW-0732">Signal</keyword>
<dbReference type="GO" id="GO:0030247">
    <property type="term" value="F:polysaccharide binding"/>
    <property type="evidence" value="ECO:0007669"/>
    <property type="project" value="InterPro"/>
</dbReference>
<evidence type="ECO:0000313" key="5">
    <source>
        <dbReference type="EMBL" id="KAG8388354.1"/>
    </source>
</evidence>
<dbReference type="Pfam" id="PF13947">
    <property type="entry name" value="GUB_WAK_bind"/>
    <property type="match status" value="1"/>
</dbReference>
<gene>
    <name evidence="5" type="ORF">BUALT_Bualt02G0117100</name>
</gene>
<evidence type="ECO:0000259" key="4">
    <source>
        <dbReference type="Pfam" id="PF13947"/>
    </source>
</evidence>
<dbReference type="AlphaFoldDB" id="A0AAV6Y6H2"/>
<dbReference type="GO" id="GO:0016020">
    <property type="term" value="C:membrane"/>
    <property type="evidence" value="ECO:0007669"/>
    <property type="project" value="UniProtKB-SubCell"/>
</dbReference>
<organism evidence="5 6">
    <name type="scientific">Buddleja alternifolia</name>
    <dbReference type="NCBI Taxonomy" id="168488"/>
    <lineage>
        <taxon>Eukaryota</taxon>
        <taxon>Viridiplantae</taxon>
        <taxon>Streptophyta</taxon>
        <taxon>Embryophyta</taxon>
        <taxon>Tracheophyta</taxon>
        <taxon>Spermatophyta</taxon>
        <taxon>Magnoliopsida</taxon>
        <taxon>eudicotyledons</taxon>
        <taxon>Gunneridae</taxon>
        <taxon>Pentapetalae</taxon>
        <taxon>asterids</taxon>
        <taxon>lamiids</taxon>
        <taxon>Lamiales</taxon>
        <taxon>Scrophulariaceae</taxon>
        <taxon>Buddlejeae</taxon>
        <taxon>Buddleja</taxon>
    </lineage>
</organism>
<protein>
    <recommendedName>
        <fullName evidence="4">Wall-associated receptor kinase galacturonan-binding domain-containing protein</fullName>
    </recommendedName>
</protein>
<feature type="chain" id="PRO_5043484898" description="Wall-associated receptor kinase galacturonan-binding domain-containing protein" evidence="3">
    <location>
        <begin position="24"/>
        <end position="198"/>
    </location>
</feature>
<accession>A0AAV6Y6H2</accession>
<name>A0AAV6Y6H2_9LAMI</name>
<comment type="caution">
    <text evidence="5">The sequence shown here is derived from an EMBL/GenBank/DDBJ whole genome shotgun (WGS) entry which is preliminary data.</text>
</comment>
<evidence type="ECO:0000256" key="3">
    <source>
        <dbReference type="SAM" id="SignalP"/>
    </source>
</evidence>
<dbReference type="InterPro" id="IPR025287">
    <property type="entry name" value="WAK_GUB"/>
</dbReference>
<dbReference type="EMBL" id="WHWC01000002">
    <property type="protein sequence ID" value="KAG8388354.1"/>
    <property type="molecule type" value="Genomic_DNA"/>
</dbReference>
<sequence length="198" mass="21407">MLLHSFFLHIFIYLLLSLTFSATHPITKPGCQTQCGNLAIPFPFGIVSNCSMDPSFHIHCNTSTNPPKAYLFNTSFEVTDIYGSQIWVKYPNLLAVSCYDSLGNKTVSSNISIDLSSTQYTVAENNWLTAIGCDDLVTIQGRNVESSFGGGCLSFCSNSNDSESGGNGVCPDNGNGYLPGNGCCRTTIPRGILRFNDS</sequence>
<evidence type="ECO:0000256" key="1">
    <source>
        <dbReference type="ARBA" id="ARBA00004167"/>
    </source>
</evidence>
<feature type="signal peptide" evidence="3">
    <location>
        <begin position="1"/>
        <end position="23"/>
    </location>
</feature>
<feature type="domain" description="Wall-associated receptor kinase galacturonan-binding" evidence="4">
    <location>
        <begin position="31"/>
        <end position="87"/>
    </location>
</feature>
<comment type="subcellular location">
    <subcellularLocation>
        <location evidence="1">Membrane</location>
        <topology evidence="1">Single-pass membrane protein</topology>
    </subcellularLocation>
</comment>
<dbReference type="Proteomes" id="UP000826271">
    <property type="component" value="Unassembled WGS sequence"/>
</dbReference>
<evidence type="ECO:0000313" key="6">
    <source>
        <dbReference type="Proteomes" id="UP000826271"/>
    </source>
</evidence>
<keyword evidence="6" id="KW-1185">Reference proteome</keyword>
<reference evidence="5" key="1">
    <citation type="submission" date="2019-10" db="EMBL/GenBank/DDBJ databases">
        <authorList>
            <person name="Zhang R."/>
            <person name="Pan Y."/>
            <person name="Wang J."/>
            <person name="Ma R."/>
            <person name="Yu S."/>
        </authorList>
    </citation>
    <scope>NUCLEOTIDE SEQUENCE</scope>
    <source>
        <strain evidence="5">LA-IB0</strain>
        <tissue evidence="5">Leaf</tissue>
    </source>
</reference>
<dbReference type="PANTHER" id="PTHR33491">
    <property type="entry name" value="OSJNBA0016N04.9 PROTEIN"/>
    <property type="match status" value="1"/>
</dbReference>
<evidence type="ECO:0000256" key="2">
    <source>
        <dbReference type="ARBA" id="ARBA00022729"/>
    </source>
</evidence>
<proteinExistence type="predicted"/>